<dbReference type="PANTHER" id="PTHR11089">
    <property type="entry name" value="GTP-BINDING PROTEIN-RELATED"/>
    <property type="match status" value="1"/>
</dbReference>
<dbReference type="InterPro" id="IPR030378">
    <property type="entry name" value="G_CP_dom"/>
</dbReference>
<keyword evidence="2" id="KW-0547">Nucleotide-binding</keyword>
<feature type="region of interest" description="Disordered" evidence="6">
    <location>
        <begin position="481"/>
        <end position="532"/>
    </location>
</feature>
<dbReference type="GO" id="GO:0050793">
    <property type="term" value="P:regulation of developmental process"/>
    <property type="evidence" value="ECO:0007669"/>
    <property type="project" value="UniProtKB-ARBA"/>
</dbReference>
<feature type="region of interest" description="Disordered" evidence="6">
    <location>
        <begin position="188"/>
        <end position="214"/>
    </location>
</feature>
<dbReference type="PROSITE" id="PS51721">
    <property type="entry name" value="G_CP"/>
    <property type="match status" value="1"/>
</dbReference>
<dbReference type="InterPro" id="IPR050755">
    <property type="entry name" value="TRAFAC_YlqF/YawG_RiboMat"/>
</dbReference>
<feature type="region of interest" description="Disordered" evidence="6">
    <location>
        <begin position="594"/>
        <end position="676"/>
    </location>
</feature>
<evidence type="ECO:0000313" key="8">
    <source>
        <dbReference type="EMBL" id="RSH94586.1"/>
    </source>
</evidence>
<gene>
    <name evidence="8" type="ORF">EHS25_004390</name>
</gene>
<dbReference type="CDD" id="cd04178">
    <property type="entry name" value="Nucleostemin_like"/>
    <property type="match status" value="1"/>
</dbReference>
<dbReference type="SUPFAM" id="SSF52540">
    <property type="entry name" value="P-loop containing nucleoside triphosphate hydrolases"/>
    <property type="match status" value="1"/>
</dbReference>
<feature type="compositionally biased region" description="Basic residues" evidence="6">
    <location>
        <begin position="616"/>
        <end position="630"/>
    </location>
</feature>
<evidence type="ECO:0000256" key="5">
    <source>
        <dbReference type="ARBA" id="ARBA00023242"/>
    </source>
</evidence>
<name>A0A427YU69_9TREE</name>
<reference evidence="8 9" key="1">
    <citation type="submission" date="2018-11" db="EMBL/GenBank/DDBJ databases">
        <title>Genome sequence of Saitozyma podzolica DSM 27192.</title>
        <authorList>
            <person name="Aliyu H."/>
            <person name="Gorte O."/>
            <person name="Ochsenreither K."/>
        </authorList>
    </citation>
    <scope>NUCLEOTIDE SEQUENCE [LARGE SCALE GENOMIC DNA]</scope>
    <source>
        <strain evidence="8 9">DSM 27192</strain>
    </source>
</reference>
<feature type="compositionally biased region" description="Polar residues" evidence="6">
    <location>
        <begin position="188"/>
        <end position="201"/>
    </location>
</feature>
<evidence type="ECO:0000259" key="7">
    <source>
        <dbReference type="PROSITE" id="PS51721"/>
    </source>
</evidence>
<feature type="domain" description="CP-type G" evidence="7">
    <location>
        <begin position="111"/>
        <end position="305"/>
    </location>
</feature>
<evidence type="ECO:0000256" key="6">
    <source>
        <dbReference type="SAM" id="MobiDB-lite"/>
    </source>
</evidence>
<protein>
    <recommendedName>
        <fullName evidence="7">CP-type G domain-containing protein</fullName>
    </recommendedName>
</protein>
<dbReference type="FunFam" id="3.40.50.300:FF:000571">
    <property type="entry name" value="Guanine nucleotide-binding protein-like NSN1"/>
    <property type="match status" value="1"/>
</dbReference>
<feature type="region of interest" description="Disordered" evidence="6">
    <location>
        <begin position="407"/>
        <end position="430"/>
    </location>
</feature>
<proteinExistence type="predicted"/>
<dbReference type="OrthoDB" id="444945at2759"/>
<feature type="compositionally biased region" description="Low complexity" evidence="6">
    <location>
        <begin position="75"/>
        <end position="91"/>
    </location>
</feature>
<evidence type="ECO:0000256" key="3">
    <source>
        <dbReference type="ARBA" id="ARBA00023054"/>
    </source>
</evidence>
<feature type="compositionally biased region" description="Low complexity" evidence="6">
    <location>
        <begin position="408"/>
        <end position="423"/>
    </location>
</feature>
<dbReference type="InterPro" id="IPR023179">
    <property type="entry name" value="GTP-bd_ortho_bundle_sf"/>
</dbReference>
<feature type="compositionally biased region" description="Pro residues" evidence="6">
    <location>
        <begin position="487"/>
        <end position="501"/>
    </location>
</feature>
<evidence type="ECO:0000256" key="4">
    <source>
        <dbReference type="ARBA" id="ARBA00023134"/>
    </source>
</evidence>
<comment type="subcellular location">
    <subcellularLocation>
        <location evidence="1">Nucleus</location>
        <location evidence="1">Nucleolus</location>
    </subcellularLocation>
</comment>
<feature type="region of interest" description="Disordered" evidence="6">
    <location>
        <begin position="75"/>
        <end position="99"/>
    </location>
</feature>
<evidence type="ECO:0000256" key="2">
    <source>
        <dbReference type="ARBA" id="ARBA00022741"/>
    </source>
</evidence>
<dbReference type="InterPro" id="IPR027417">
    <property type="entry name" value="P-loop_NTPase"/>
</dbReference>
<keyword evidence="9" id="KW-1185">Reference proteome</keyword>
<organism evidence="8 9">
    <name type="scientific">Saitozyma podzolica</name>
    <dbReference type="NCBI Taxonomy" id="1890683"/>
    <lineage>
        <taxon>Eukaryota</taxon>
        <taxon>Fungi</taxon>
        <taxon>Dikarya</taxon>
        <taxon>Basidiomycota</taxon>
        <taxon>Agaricomycotina</taxon>
        <taxon>Tremellomycetes</taxon>
        <taxon>Tremellales</taxon>
        <taxon>Trimorphomycetaceae</taxon>
        <taxon>Saitozyma</taxon>
    </lineage>
</organism>
<feature type="compositionally biased region" description="Acidic residues" evidence="6">
    <location>
        <begin position="598"/>
        <end position="610"/>
    </location>
</feature>
<sequence length="676" mass="72300">MPKAKKAASGHKAKMYSLPSAQKKKDMGVPKLQSSKAVGKQPMPYGKSKSVATPQPSASTSFSLMAATSAHQHPLDSLAGSSADGSGPGPSTFAPVDASLTTRDSSAKAFMRELRKVIERSDVIIQVLDARDPEGTRSRWVEEEVRKREADGKKLLAVVNKIDLVPRGVLENWLKYLRHSFPCMPFKSSTQSQRGNLSQNAVPLSQPSSVPGQPSVLPALPTTSSSLGAPALLHLLKQYALSTPHSALTVGIVGYPNVGKSSLINSLKRSRACAVAAMPGKTRVVQEVVLDKGVKILDCPGVVLEDFGREMDNEDGRRRQAEIMLRNCIKAELVEDPISPVEVILSKAEPSLLQKLYSIPPFDDVRDFLIKIALTRGRLGKGGIPDLEGSAVSVLRDWNSGKIPYFTSPPAVHPSSAPAPTTTGDIDMGAGEQVGDAKILATLSEAFTLDGLLDNIGDEAEWQGGEGEGEGEGVEGGIAEDRDLLDVPPPGSVTSQPPKPDPFAFRSAFPSNVGPSSADPSAGFGFTQQHPLSTLMPRAAPTKTDSKLFTPEELAVLPAGMLDRAKAKQLAKKAKKKRAAAGRTEDELMLGFMGMGVEEPDPEPLSEDERDVVHQRPSKKEKRQMKKVKAKQQAVKSNAQPPSASMDVEEDAGMQKEADFAKFLSTMGEADSDEEL</sequence>
<dbReference type="STRING" id="1890683.A0A427YU69"/>
<dbReference type="Gene3D" id="3.40.50.300">
    <property type="entry name" value="P-loop containing nucleotide triphosphate hydrolases"/>
    <property type="match status" value="1"/>
</dbReference>
<evidence type="ECO:0000313" key="9">
    <source>
        <dbReference type="Proteomes" id="UP000279259"/>
    </source>
</evidence>
<keyword evidence="5" id="KW-0539">Nucleus</keyword>
<dbReference type="Proteomes" id="UP000279259">
    <property type="component" value="Unassembled WGS sequence"/>
</dbReference>
<dbReference type="AlphaFoldDB" id="A0A427YU69"/>
<evidence type="ECO:0000256" key="1">
    <source>
        <dbReference type="ARBA" id="ARBA00004604"/>
    </source>
</evidence>
<keyword evidence="4" id="KW-0342">GTP-binding</keyword>
<dbReference type="EMBL" id="RSCD01000002">
    <property type="protein sequence ID" value="RSH94586.1"/>
    <property type="molecule type" value="Genomic_DNA"/>
</dbReference>
<dbReference type="PANTHER" id="PTHR11089:SF30">
    <property type="entry name" value="GUANINE NUCLEOTIDE-BINDING PROTEIN-LIKE 3 HOMOLOG"/>
    <property type="match status" value="1"/>
</dbReference>
<comment type="caution">
    <text evidence="8">The sequence shown here is derived from an EMBL/GenBank/DDBJ whole genome shotgun (WGS) entry which is preliminary data.</text>
</comment>
<accession>A0A427YU69</accession>
<feature type="compositionally biased region" description="Low complexity" evidence="6">
    <location>
        <begin position="202"/>
        <end position="214"/>
    </location>
</feature>
<dbReference type="Gene3D" id="1.10.1580.10">
    <property type="match status" value="1"/>
</dbReference>
<feature type="compositionally biased region" description="Polar residues" evidence="6">
    <location>
        <begin position="509"/>
        <end position="519"/>
    </location>
</feature>
<keyword evidence="3" id="KW-0175">Coiled coil</keyword>
<dbReference type="InterPro" id="IPR006073">
    <property type="entry name" value="GTP-bd"/>
</dbReference>
<dbReference type="FunFam" id="1.10.1580.10:FF:000002">
    <property type="entry name" value="Guanine nucleotide-binding protein-like 3 (nucleolar)-like"/>
    <property type="match status" value="1"/>
</dbReference>
<feature type="region of interest" description="Disordered" evidence="6">
    <location>
        <begin position="1"/>
        <end position="58"/>
    </location>
</feature>
<dbReference type="GO" id="GO:0005730">
    <property type="term" value="C:nucleolus"/>
    <property type="evidence" value="ECO:0007669"/>
    <property type="project" value="UniProtKB-SubCell"/>
</dbReference>
<dbReference type="GO" id="GO:0005525">
    <property type="term" value="F:GTP binding"/>
    <property type="evidence" value="ECO:0007669"/>
    <property type="project" value="UniProtKB-KW"/>
</dbReference>
<feature type="compositionally biased region" description="Basic residues" evidence="6">
    <location>
        <begin position="1"/>
        <end position="14"/>
    </location>
</feature>
<dbReference type="GO" id="GO:0051239">
    <property type="term" value="P:regulation of multicellular organismal process"/>
    <property type="evidence" value="ECO:0007669"/>
    <property type="project" value="UniProtKB-ARBA"/>
</dbReference>
<dbReference type="Pfam" id="PF01926">
    <property type="entry name" value="MMR_HSR1"/>
    <property type="match status" value="1"/>
</dbReference>